<feature type="transmembrane region" description="Helical" evidence="7">
    <location>
        <begin position="56"/>
        <end position="77"/>
    </location>
</feature>
<evidence type="ECO:0000256" key="1">
    <source>
        <dbReference type="ARBA" id="ARBA00004141"/>
    </source>
</evidence>
<feature type="transmembrane region" description="Helical" evidence="7">
    <location>
        <begin position="97"/>
        <end position="115"/>
    </location>
</feature>
<evidence type="ECO:0000256" key="3">
    <source>
        <dbReference type="ARBA" id="ARBA00022692"/>
    </source>
</evidence>
<dbReference type="AlphaFoldDB" id="A0AAV5A6V0"/>
<dbReference type="Proteomes" id="UP001050691">
    <property type="component" value="Unassembled WGS sequence"/>
</dbReference>
<protein>
    <recommendedName>
        <fullName evidence="10">Major facilitator superfamily (MFS) profile domain-containing protein</fullName>
    </recommendedName>
</protein>
<keyword evidence="3 7" id="KW-0812">Transmembrane</keyword>
<reference evidence="8" key="1">
    <citation type="submission" date="2021-10" db="EMBL/GenBank/DDBJ databases">
        <title>De novo Genome Assembly of Clathrus columnatus (Basidiomycota, Fungi) Using Illumina and Nanopore Sequence Data.</title>
        <authorList>
            <person name="Ogiso-Tanaka E."/>
            <person name="Itagaki H."/>
            <person name="Hosoya T."/>
            <person name="Hosaka K."/>
        </authorList>
    </citation>
    <scope>NUCLEOTIDE SEQUENCE</scope>
    <source>
        <strain evidence="8">MO-923</strain>
    </source>
</reference>
<feature type="compositionally biased region" description="Polar residues" evidence="6">
    <location>
        <begin position="34"/>
        <end position="46"/>
    </location>
</feature>
<evidence type="ECO:0000313" key="8">
    <source>
        <dbReference type="EMBL" id="GJJ08974.1"/>
    </source>
</evidence>
<feature type="compositionally biased region" description="Polar residues" evidence="6">
    <location>
        <begin position="9"/>
        <end position="26"/>
    </location>
</feature>
<comment type="caution">
    <text evidence="8">The sequence shown here is derived from an EMBL/GenBank/DDBJ whole genome shotgun (WGS) entry which is preliminary data.</text>
</comment>
<keyword evidence="4 7" id="KW-1133">Transmembrane helix</keyword>
<organism evidence="8 9">
    <name type="scientific">Clathrus columnatus</name>
    <dbReference type="NCBI Taxonomy" id="1419009"/>
    <lineage>
        <taxon>Eukaryota</taxon>
        <taxon>Fungi</taxon>
        <taxon>Dikarya</taxon>
        <taxon>Basidiomycota</taxon>
        <taxon>Agaricomycotina</taxon>
        <taxon>Agaricomycetes</taxon>
        <taxon>Phallomycetidae</taxon>
        <taxon>Phallales</taxon>
        <taxon>Clathraceae</taxon>
        <taxon>Clathrus</taxon>
    </lineage>
</organism>
<dbReference type="SUPFAM" id="SSF103473">
    <property type="entry name" value="MFS general substrate transporter"/>
    <property type="match status" value="1"/>
</dbReference>
<keyword evidence="2" id="KW-0813">Transport</keyword>
<evidence type="ECO:0008006" key="10">
    <source>
        <dbReference type="Google" id="ProtNLM"/>
    </source>
</evidence>
<dbReference type="GO" id="GO:0016020">
    <property type="term" value="C:membrane"/>
    <property type="evidence" value="ECO:0007669"/>
    <property type="project" value="UniProtKB-SubCell"/>
</dbReference>
<dbReference type="PANTHER" id="PTHR23504">
    <property type="entry name" value="MAJOR FACILITATOR SUPERFAMILY DOMAIN-CONTAINING PROTEIN 10"/>
    <property type="match status" value="1"/>
</dbReference>
<feature type="transmembrane region" description="Helical" evidence="7">
    <location>
        <begin position="122"/>
        <end position="138"/>
    </location>
</feature>
<comment type="subcellular location">
    <subcellularLocation>
        <location evidence="1">Membrane</location>
        <topology evidence="1">Multi-pass membrane protein</topology>
    </subcellularLocation>
</comment>
<evidence type="ECO:0000313" key="9">
    <source>
        <dbReference type="Proteomes" id="UP001050691"/>
    </source>
</evidence>
<dbReference type="EMBL" id="BPWL01000003">
    <property type="protein sequence ID" value="GJJ08974.1"/>
    <property type="molecule type" value="Genomic_DNA"/>
</dbReference>
<dbReference type="Gene3D" id="1.20.1250.20">
    <property type="entry name" value="MFS general substrate transporter like domains"/>
    <property type="match status" value="1"/>
</dbReference>
<proteinExistence type="predicted"/>
<feature type="region of interest" description="Disordered" evidence="6">
    <location>
        <begin position="1"/>
        <end position="46"/>
    </location>
</feature>
<evidence type="ECO:0000256" key="4">
    <source>
        <dbReference type="ARBA" id="ARBA00022989"/>
    </source>
</evidence>
<evidence type="ECO:0000256" key="6">
    <source>
        <dbReference type="SAM" id="MobiDB-lite"/>
    </source>
</evidence>
<dbReference type="InterPro" id="IPR036259">
    <property type="entry name" value="MFS_trans_sf"/>
</dbReference>
<keyword evidence="5 7" id="KW-0472">Membrane</keyword>
<evidence type="ECO:0000256" key="7">
    <source>
        <dbReference type="SAM" id="Phobius"/>
    </source>
</evidence>
<dbReference type="PANTHER" id="PTHR23504:SF15">
    <property type="entry name" value="MAJOR FACILITATOR SUPERFAMILY (MFS) PROFILE DOMAIN-CONTAINING PROTEIN"/>
    <property type="match status" value="1"/>
</dbReference>
<name>A0AAV5A6V0_9AGAM</name>
<evidence type="ECO:0000256" key="5">
    <source>
        <dbReference type="ARBA" id="ARBA00023136"/>
    </source>
</evidence>
<sequence length="193" mass="20925">MPDRVQVVQDESTPLLQNNNSSQPCNRNERNGHVSENTEQSGINTVKTIDPTPLPLRALGVILLLRAATPFAFHIIFPFVNQMILEVGIVDDPKEVGFYSGLVESTFAFLSLVTADIVGRKPIILLGTFLMGISTASFGMSKSLFAMILTRCIGGAVGSVWVATKTVVAEYTDSTNQVKAFQYLTAPLDCLSD</sequence>
<gene>
    <name evidence="8" type="ORF">Clacol_003195</name>
</gene>
<keyword evidence="9" id="KW-1185">Reference proteome</keyword>
<accession>A0AAV5A6V0</accession>
<evidence type="ECO:0000256" key="2">
    <source>
        <dbReference type="ARBA" id="ARBA00022448"/>
    </source>
</evidence>